<dbReference type="AlphaFoldDB" id="A0A1G6URJ2"/>
<dbReference type="PANTHER" id="PTHR38593:SF1">
    <property type="entry name" value="BLR2558 PROTEIN"/>
    <property type="match status" value="1"/>
</dbReference>
<dbReference type="Proteomes" id="UP000199467">
    <property type="component" value="Unassembled WGS sequence"/>
</dbReference>
<evidence type="ECO:0000313" key="1">
    <source>
        <dbReference type="EMBL" id="SDD43962.1"/>
    </source>
</evidence>
<accession>A0A1G6URJ2</accession>
<dbReference type="InterPro" id="IPR012347">
    <property type="entry name" value="Ferritin-like"/>
</dbReference>
<gene>
    <name evidence="1" type="ORF">SAMN05216576_11685</name>
</gene>
<dbReference type="EMBL" id="FMZQ01000016">
    <property type="protein sequence ID" value="SDD43962.1"/>
    <property type="molecule type" value="Genomic_DNA"/>
</dbReference>
<keyword evidence="2" id="KW-1185">Reference proteome</keyword>
<name>A0A1G6URJ2_9GAMM</name>
<protein>
    <submittedName>
        <fullName evidence="1">Putative membrane protein</fullName>
    </submittedName>
</protein>
<proteinExistence type="predicted"/>
<dbReference type="InterPro" id="IPR025419">
    <property type="entry name" value="DUF4142"/>
</dbReference>
<dbReference type="Pfam" id="PF13628">
    <property type="entry name" value="DUF4142"/>
    <property type="match status" value="1"/>
</dbReference>
<evidence type="ECO:0000313" key="2">
    <source>
        <dbReference type="Proteomes" id="UP000199467"/>
    </source>
</evidence>
<organism evidence="1 2">
    <name type="scientific">Ectopseudomonas chengduensis</name>
    <dbReference type="NCBI Taxonomy" id="489632"/>
    <lineage>
        <taxon>Bacteria</taxon>
        <taxon>Pseudomonadati</taxon>
        <taxon>Pseudomonadota</taxon>
        <taxon>Gammaproteobacteria</taxon>
        <taxon>Pseudomonadales</taxon>
        <taxon>Pseudomonadaceae</taxon>
        <taxon>Ectopseudomonas</taxon>
    </lineage>
</organism>
<dbReference type="Gene3D" id="1.20.1260.10">
    <property type="match status" value="1"/>
</dbReference>
<dbReference type="PANTHER" id="PTHR38593">
    <property type="entry name" value="BLR2558 PROTEIN"/>
    <property type="match status" value="1"/>
</dbReference>
<dbReference type="RefSeq" id="WP_017676885.1">
    <property type="nucleotide sequence ID" value="NZ_FMZQ01000016.1"/>
</dbReference>
<sequence length="174" mass="19246">MHPLKPLALLAAAAFAICAVTSLQAASQTESISSEDFVEEASAKGVAEIETAKLALEKSQNEAVKGFAQMMIDDHRRANQQLAELAKSKDLEVSDDAELINQAKALVLKLRSEDSFDKAYMNNQVVAHRETIELFRRAVNVDDEELASFARETLPKLEQHLQRAEQLNGQLPEE</sequence>
<reference evidence="2" key="1">
    <citation type="submission" date="2016-10" db="EMBL/GenBank/DDBJ databases">
        <authorList>
            <person name="Varghese N."/>
            <person name="Submissions S."/>
        </authorList>
    </citation>
    <scope>NUCLEOTIDE SEQUENCE [LARGE SCALE GENOMIC DNA]</scope>
    <source>
        <strain evidence="2">DSM 26382</strain>
    </source>
</reference>